<keyword evidence="4" id="KW-1185">Reference proteome</keyword>
<dbReference type="OrthoDB" id="3044562at2759"/>
<evidence type="ECO:0000313" key="3">
    <source>
        <dbReference type="EMBL" id="KAF5310114.1"/>
    </source>
</evidence>
<dbReference type="Gene3D" id="3.30.710.10">
    <property type="entry name" value="Potassium Channel Kv1.1, Chain A"/>
    <property type="match status" value="1"/>
</dbReference>
<dbReference type="InterPro" id="IPR000210">
    <property type="entry name" value="BTB/POZ_dom"/>
</dbReference>
<comment type="caution">
    <text evidence="3">The sequence shown here is derived from an EMBL/GenBank/DDBJ whole genome shotgun (WGS) entry which is preliminary data.</text>
</comment>
<sequence length="141" mass="15567">MAESSRPSKKRRASTFSNGGATAPSETPFLEKSSDFWIDDGNVVLRTATKQYCIHRGVLSMHSSVFKDVFSIPQPVEQSTHEGVPIVGITDSAKDWDELLPVIYGLKNMYLSGTALIPSPLMVAMLRLGKKYDFDDLRTGL</sequence>
<gene>
    <name evidence="3" type="ORF">D9619_010187</name>
</gene>
<organism evidence="3 4">
    <name type="scientific">Psilocybe cf. subviscida</name>
    <dbReference type="NCBI Taxonomy" id="2480587"/>
    <lineage>
        <taxon>Eukaryota</taxon>
        <taxon>Fungi</taxon>
        <taxon>Dikarya</taxon>
        <taxon>Basidiomycota</taxon>
        <taxon>Agaricomycotina</taxon>
        <taxon>Agaricomycetes</taxon>
        <taxon>Agaricomycetidae</taxon>
        <taxon>Agaricales</taxon>
        <taxon>Agaricineae</taxon>
        <taxon>Strophariaceae</taxon>
        <taxon>Psilocybe</taxon>
    </lineage>
</organism>
<name>A0A8H5ASJ7_9AGAR</name>
<dbReference type="InterPro" id="IPR011333">
    <property type="entry name" value="SKP1/BTB/POZ_sf"/>
</dbReference>
<protein>
    <recommendedName>
        <fullName evidence="2">BTB domain-containing protein</fullName>
    </recommendedName>
</protein>
<dbReference type="AlphaFoldDB" id="A0A8H5ASJ7"/>
<feature type="region of interest" description="Disordered" evidence="1">
    <location>
        <begin position="1"/>
        <end position="27"/>
    </location>
</feature>
<proteinExistence type="predicted"/>
<dbReference type="Proteomes" id="UP000567179">
    <property type="component" value="Unassembled WGS sequence"/>
</dbReference>
<reference evidence="3 4" key="1">
    <citation type="journal article" date="2020" name="ISME J.">
        <title>Uncovering the hidden diversity of litter-decomposition mechanisms in mushroom-forming fungi.</title>
        <authorList>
            <person name="Floudas D."/>
            <person name="Bentzer J."/>
            <person name="Ahren D."/>
            <person name="Johansson T."/>
            <person name="Persson P."/>
            <person name="Tunlid A."/>
        </authorList>
    </citation>
    <scope>NUCLEOTIDE SEQUENCE [LARGE SCALE GENOMIC DNA]</scope>
    <source>
        <strain evidence="3 4">CBS 101986</strain>
    </source>
</reference>
<dbReference type="SUPFAM" id="SSF54695">
    <property type="entry name" value="POZ domain"/>
    <property type="match status" value="1"/>
</dbReference>
<accession>A0A8H5ASJ7</accession>
<dbReference type="EMBL" id="JAACJJ010000058">
    <property type="protein sequence ID" value="KAF5310114.1"/>
    <property type="molecule type" value="Genomic_DNA"/>
</dbReference>
<dbReference type="Pfam" id="PF00651">
    <property type="entry name" value="BTB"/>
    <property type="match status" value="1"/>
</dbReference>
<evidence type="ECO:0000259" key="2">
    <source>
        <dbReference type="PROSITE" id="PS50097"/>
    </source>
</evidence>
<feature type="domain" description="BTB" evidence="2">
    <location>
        <begin position="41"/>
        <end position="104"/>
    </location>
</feature>
<evidence type="ECO:0000256" key="1">
    <source>
        <dbReference type="SAM" id="MobiDB-lite"/>
    </source>
</evidence>
<dbReference type="PROSITE" id="PS50097">
    <property type="entry name" value="BTB"/>
    <property type="match status" value="1"/>
</dbReference>
<evidence type="ECO:0000313" key="4">
    <source>
        <dbReference type="Proteomes" id="UP000567179"/>
    </source>
</evidence>